<evidence type="ECO:0000256" key="1">
    <source>
        <dbReference type="SAM" id="MobiDB-lite"/>
    </source>
</evidence>
<reference evidence="3 4" key="1">
    <citation type="journal article" date="2017" name="Mol. Biol. Evol.">
        <title>The 4-celled Tetrabaena socialis nuclear genome reveals the essential components for genetic control of cell number at the origin of multicellularity in the volvocine lineage.</title>
        <authorList>
            <person name="Featherston J."/>
            <person name="Arakaki Y."/>
            <person name="Hanschen E.R."/>
            <person name="Ferris P.J."/>
            <person name="Michod R.E."/>
            <person name="Olson B.J.S.C."/>
            <person name="Nozaki H."/>
            <person name="Durand P.M."/>
        </authorList>
    </citation>
    <scope>NUCLEOTIDE SEQUENCE [LARGE SCALE GENOMIC DNA]</scope>
    <source>
        <strain evidence="3 4">NIES-571</strain>
    </source>
</reference>
<evidence type="ECO:0000313" key="3">
    <source>
        <dbReference type="EMBL" id="PNH05189.1"/>
    </source>
</evidence>
<dbReference type="GO" id="GO:0004500">
    <property type="term" value="F:dopamine beta-monooxygenase activity"/>
    <property type="evidence" value="ECO:0007669"/>
    <property type="project" value="InterPro"/>
</dbReference>
<feature type="compositionally biased region" description="Pro residues" evidence="1">
    <location>
        <begin position="823"/>
        <end position="839"/>
    </location>
</feature>
<dbReference type="GO" id="GO:0005507">
    <property type="term" value="F:copper ion binding"/>
    <property type="evidence" value="ECO:0007669"/>
    <property type="project" value="InterPro"/>
</dbReference>
<dbReference type="AlphaFoldDB" id="A0A2J7ZY40"/>
<feature type="region of interest" description="Disordered" evidence="1">
    <location>
        <begin position="795"/>
        <end position="855"/>
    </location>
</feature>
<feature type="compositionally biased region" description="Low complexity" evidence="1">
    <location>
        <begin position="840"/>
        <end position="855"/>
    </location>
</feature>
<name>A0A2J7ZY40_9CHLO</name>
<dbReference type="InterPro" id="IPR008977">
    <property type="entry name" value="PHM/PNGase_F_dom_sf"/>
</dbReference>
<feature type="compositionally biased region" description="Low complexity" evidence="1">
    <location>
        <begin position="694"/>
        <end position="710"/>
    </location>
</feature>
<dbReference type="Pfam" id="PF03351">
    <property type="entry name" value="DOMON"/>
    <property type="match status" value="1"/>
</dbReference>
<feature type="compositionally biased region" description="Low complexity" evidence="1">
    <location>
        <begin position="184"/>
        <end position="202"/>
    </location>
</feature>
<dbReference type="Proteomes" id="UP000236333">
    <property type="component" value="Unassembled WGS sequence"/>
</dbReference>
<dbReference type="OrthoDB" id="2013249at2759"/>
<sequence>MPSVDMVGGPDAWLAVALSEGGGMIGADMRIVAGGGEDGGWRVIDAHSLEFAQPLRDTQQDVSLLGQPLSGPNNTVAVVTRRLRTCDPWDKEVLVDVPQTVSWAYGRGYPSKHTARGNSAVFFVPEADRLWGVNASAAAPAKAASGSAGARVTSPAAAAARLFAANDGAQPATPGGRRAGPAGGASSNAGASAAGEPSVAAASRDDDDSGGGGGGYNDAVSASLEPVLTIDVVMPNITVPSNATTNYLCTHVTLPHDRKYHIVGWALEHSGSCVDLAHQLAAAALALLVACAEQQNGQDAATFAATCGIMCNWGACAHPLLASVAADVLSTLVQHAEPALASRLIAAVARLTGLAAATEAAAAAAAVVGGGGEGAAGRCSGWSGGAGGTQRLQRLLACMLTAAAPQAAPAWREALERHSRPDPQLPHVPTDLCGAAAARVLWGAAAAAAAASAQAAAARGGAPGEGEPAAGVSEQELGARAQQLLAAVRQAYAVMSSCSGGASGPVVSGSVAAAAALARHWLAQLLGCLEVTVAHMRHLQAPALKALVAEAGTLASEVLPALCPSTFTGAASLAMPASAGGASAAAGQAAARLLARAGDLLPPGAASALAPALLRLAEQGAPAVAADVAAAAAHCNCPPQEELFHALLRSQHPTVQHAAMQSLLAVSRTAPQQYAAGIRRLFPPEAPQPPRPHPQQAGAGPNPQQGQQPPQAAPPPYLAGVFKSYVARRLGVAEEEAAAATARQGRAGEGARLEPICFCRPIQSGATSEARWAVQQGVEAMRVCLEELALSRSASSAPSADADPMDTAAGQGPYPAARDTPFARPPAQFPAPAGPPDSAPGPAGSAPAPGTGPLSSLVADDNAALGGLSAALGGLERSLGALNAAVRGQGINARRPSEWDQLQVHARAMLGDLSSATARIRSMSELLYTLQGR</sequence>
<dbReference type="PANTHER" id="PTHR10157:SF23">
    <property type="entry name" value="MOXD1 HOMOLOG 1"/>
    <property type="match status" value="1"/>
</dbReference>
<feature type="region of interest" description="Disordered" evidence="1">
    <location>
        <begin position="682"/>
        <end position="715"/>
    </location>
</feature>
<accession>A0A2J7ZY40</accession>
<dbReference type="SUPFAM" id="SSF49742">
    <property type="entry name" value="PHM/PNGase F"/>
    <property type="match status" value="1"/>
</dbReference>
<dbReference type="InterPro" id="IPR000945">
    <property type="entry name" value="DBH-like"/>
</dbReference>
<feature type="domain" description="DOMON" evidence="2">
    <location>
        <begin position="1"/>
        <end position="106"/>
    </location>
</feature>
<feature type="compositionally biased region" description="Low complexity" evidence="1">
    <location>
        <begin position="167"/>
        <end position="176"/>
    </location>
</feature>
<feature type="compositionally biased region" description="Pro residues" evidence="1">
    <location>
        <begin position="684"/>
        <end position="693"/>
    </location>
</feature>
<organism evidence="3 4">
    <name type="scientific">Tetrabaena socialis</name>
    <dbReference type="NCBI Taxonomy" id="47790"/>
    <lineage>
        <taxon>Eukaryota</taxon>
        <taxon>Viridiplantae</taxon>
        <taxon>Chlorophyta</taxon>
        <taxon>core chlorophytes</taxon>
        <taxon>Chlorophyceae</taxon>
        <taxon>CS clade</taxon>
        <taxon>Chlamydomonadales</taxon>
        <taxon>Tetrabaenaceae</taxon>
        <taxon>Tetrabaena</taxon>
    </lineage>
</organism>
<comment type="caution">
    <text evidence="3">The sequence shown here is derived from an EMBL/GenBank/DDBJ whole genome shotgun (WGS) entry which is preliminary data.</text>
</comment>
<evidence type="ECO:0000259" key="2">
    <source>
        <dbReference type="PROSITE" id="PS50836"/>
    </source>
</evidence>
<gene>
    <name evidence="3" type="ORF">TSOC_008618</name>
</gene>
<protein>
    <recommendedName>
        <fullName evidence="2">DOMON domain-containing protein</fullName>
    </recommendedName>
</protein>
<dbReference type="EMBL" id="PGGS01000326">
    <property type="protein sequence ID" value="PNH05189.1"/>
    <property type="molecule type" value="Genomic_DNA"/>
</dbReference>
<dbReference type="InterPro" id="IPR005018">
    <property type="entry name" value="DOMON_domain"/>
</dbReference>
<dbReference type="PANTHER" id="PTHR10157">
    <property type="entry name" value="DOPAMINE BETA HYDROXYLASE RELATED"/>
    <property type="match status" value="1"/>
</dbReference>
<keyword evidence="4" id="KW-1185">Reference proteome</keyword>
<dbReference type="InterPro" id="IPR036939">
    <property type="entry name" value="Cu2_ascorb_mOase_N_sf"/>
</dbReference>
<dbReference type="SMART" id="SM00664">
    <property type="entry name" value="DoH"/>
    <property type="match status" value="1"/>
</dbReference>
<feature type="region of interest" description="Disordered" evidence="1">
    <location>
        <begin position="167"/>
        <end position="216"/>
    </location>
</feature>
<evidence type="ECO:0000313" key="4">
    <source>
        <dbReference type="Proteomes" id="UP000236333"/>
    </source>
</evidence>
<proteinExistence type="predicted"/>
<dbReference type="CDD" id="cd09631">
    <property type="entry name" value="DOMON_DOH"/>
    <property type="match status" value="1"/>
</dbReference>
<dbReference type="Gene3D" id="2.60.120.310">
    <property type="entry name" value="Copper type II, ascorbate-dependent monooxygenase, N-terminal domain"/>
    <property type="match status" value="1"/>
</dbReference>
<dbReference type="PROSITE" id="PS50836">
    <property type="entry name" value="DOMON"/>
    <property type="match status" value="1"/>
</dbReference>
<dbReference type="InterPro" id="IPR045266">
    <property type="entry name" value="DOH_DOMON"/>
</dbReference>